<dbReference type="GO" id="GO:0007606">
    <property type="term" value="P:sensory perception of chemical stimulus"/>
    <property type="evidence" value="ECO:0007669"/>
    <property type="project" value="UniProtKB-UniRule"/>
</dbReference>
<protein>
    <recommendedName>
        <fullName evidence="6">Serpentine receptor class gamma</fullName>
    </recommendedName>
</protein>
<proteinExistence type="inferred from homology"/>
<feature type="transmembrane region" description="Helical" evidence="6">
    <location>
        <begin position="86"/>
        <end position="111"/>
    </location>
</feature>
<accession>A0A7I4YP19</accession>
<dbReference type="AlphaFoldDB" id="A0A7I4YP19"/>
<feature type="transmembrane region" description="Helical" evidence="6">
    <location>
        <begin position="217"/>
        <end position="235"/>
    </location>
</feature>
<evidence type="ECO:0000256" key="4">
    <source>
        <dbReference type="ARBA" id="ARBA00022989"/>
    </source>
</evidence>
<evidence type="ECO:0000313" key="8">
    <source>
        <dbReference type="WBParaSite" id="HCON_00126320-00001"/>
    </source>
</evidence>
<dbReference type="InterPro" id="IPR000609">
    <property type="entry name" value="7TM_GPCR_serpentine_rcpt_Srg"/>
</dbReference>
<dbReference type="WBParaSite" id="HCON_00126320-00001">
    <property type="protein sequence ID" value="HCON_00126320-00001"/>
    <property type="gene ID" value="HCON_00126320"/>
</dbReference>
<feature type="transmembrane region" description="Helical" evidence="6">
    <location>
        <begin position="177"/>
        <end position="197"/>
    </location>
</feature>
<evidence type="ECO:0000256" key="6">
    <source>
        <dbReference type="RuleBase" id="RU280813"/>
    </source>
</evidence>
<feature type="transmembrane region" description="Helical" evidence="6">
    <location>
        <begin position="7"/>
        <end position="28"/>
    </location>
</feature>
<reference evidence="8" key="1">
    <citation type="submission" date="2020-12" db="UniProtKB">
        <authorList>
            <consortium name="WormBaseParasite"/>
        </authorList>
    </citation>
    <scope>IDENTIFICATION</scope>
    <source>
        <strain evidence="8">MHco3</strain>
    </source>
</reference>
<sequence length="273" mass="31287">MNILSCRFTYLLGITDVASLFTCCFLRLNRELTLGEEYRIVLLYSFIFSCSVFVAHLLGNILITMNRYSALCLFNKYDSIWTKKNVWAAVAIQYVVSFAAFAHLIGAELIYVHNSDGSVIYKGFEKRVDMIIRSTYVIACMVYATIGIFINARILTEWKRLLKIDDLSRHRHHDKGLLVYAVVVFIGSMLMCAQQLTKAIAVYADMDELSLWASMQYFWINDVMVSVPPFSLVLLSSDLRQEILNSFRWNKNRSIVTISVTHPSSNKTINVKP</sequence>
<comment type="caution">
    <text evidence="6">Lacks conserved residue(s) required for the propagation of feature annotation.</text>
</comment>
<name>A0A7I4YP19_HAECO</name>
<comment type="similarity">
    <text evidence="2 6">Belongs to the nematode receptor-like protein srg family.</text>
</comment>
<dbReference type="GO" id="GO:0016020">
    <property type="term" value="C:membrane"/>
    <property type="evidence" value="ECO:0007669"/>
    <property type="project" value="UniProtKB-SubCell"/>
</dbReference>
<evidence type="ECO:0000256" key="5">
    <source>
        <dbReference type="ARBA" id="ARBA00023136"/>
    </source>
</evidence>
<evidence type="ECO:0000256" key="3">
    <source>
        <dbReference type="ARBA" id="ARBA00022692"/>
    </source>
</evidence>
<dbReference type="SUPFAM" id="SSF81321">
    <property type="entry name" value="Family A G protein-coupled receptor-like"/>
    <property type="match status" value="1"/>
</dbReference>
<comment type="subcellular location">
    <subcellularLocation>
        <location evidence="1">Membrane</location>
        <topology evidence="1">Multi-pass membrane protein</topology>
    </subcellularLocation>
</comment>
<feature type="transmembrane region" description="Helical" evidence="6">
    <location>
        <begin position="131"/>
        <end position="156"/>
    </location>
</feature>
<dbReference type="PANTHER" id="PTHR31627:SF42">
    <property type="entry name" value="G_PROTEIN_RECEP_F1_2 DOMAIN-CONTAINING PROTEIN-RELATED"/>
    <property type="match status" value="1"/>
</dbReference>
<evidence type="ECO:0000256" key="2">
    <source>
        <dbReference type="ARBA" id="ARBA00005692"/>
    </source>
</evidence>
<dbReference type="GO" id="GO:0004888">
    <property type="term" value="F:transmembrane signaling receptor activity"/>
    <property type="evidence" value="ECO:0007669"/>
    <property type="project" value="InterPro"/>
</dbReference>
<dbReference type="Proteomes" id="UP000025227">
    <property type="component" value="Unplaced"/>
</dbReference>
<organism evidence="7 8">
    <name type="scientific">Haemonchus contortus</name>
    <name type="common">Barber pole worm</name>
    <dbReference type="NCBI Taxonomy" id="6289"/>
    <lineage>
        <taxon>Eukaryota</taxon>
        <taxon>Metazoa</taxon>
        <taxon>Ecdysozoa</taxon>
        <taxon>Nematoda</taxon>
        <taxon>Chromadorea</taxon>
        <taxon>Rhabditida</taxon>
        <taxon>Rhabditina</taxon>
        <taxon>Rhabditomorpha</taxon>
        <taxon>Strongyloidea</taxon>
        <taxon>Trichostrongylidae</taxon>
        <taxon>Haemonchus</taxon>
    </lineage>
</organism>
<keyword evidence="7" id="KW-1185">Reference proteome</keyword>
<keyword evidence="3 6" id="KW-0812">Transmembrane</keyword>
<evidence type="ECO:0000313" key="7">
    <source>
        <dbReference type="Proteomes" id="UP000025227"/>
    </source>
</evidence>
<evidence type="ECO:0000256" key="1">
    <source>
        <dbReference type="ARBA" id="ARBA00004141"/>
    </source>
</evidence>
<dbReference type="Pfam" id="PF02118">
    <property type="entry name" value="Srg"/>
    <property type="match status" value="1"/>
</dbReference>
<keyword evidence="4 6" id="KW-1133">Transmembrane helix</keyword>
<feature type="transmembrane region" description="Helical" evidence="6">
    <location>
        <begin position="40"/>
        <end position="65"/>
    </location>
</feature>
<dbReference type="PANTHER" id="PTHR31627">
    <property type="entry name" value="SERPENTINE RECEPTOR CLASS GAMMA-RELATED"/>
    <property type="match status" value="1"/>
</dbReference>
<dbReference type="InterPro" id="IPR051119">
    <property type="entry name" value="Nematode_SR-like"/>
</dbReference>
<keyword evidence="5 6" id="KW-0472">Membrane</keyword>
<dbReference type="Gene3D" id="1.20.1070.10">
    <property type="entry name" value="Rhodopsin 7-helix transmembrane proteins"/>
    <property type="match status" value="1"/>
</dbReference>